<evidence type="ECO:0000313" key="11">
    <source>
        <dbReference type="EMBL" id="CAA7402553.1"/>
    </source>
</evidence>
<protein>
    <recommendedName>
        <fullName evidence="2">RING-type E3 ubiquitin transferase</fullName>
        <ecNumber evidence="2">2.3.2.27</ecNumber>
    </recommendedName>
</protein>
<dbReference type="EMBL" id="LR746272">
    <property type="protein sequence ID" value="CAA7402553.1"/>
    <property type="molecule type" value="Genomic_DNA"/>
</dbReference>
<evidence type="ECO:0000256" key="5">
    <source>
        <dbReference type="ARBA" id="ARBA00022771"/>
    </source>
</evidence>
<keyword evidence="5 8" id="KW-0863">Zinc-finger</keyword>
<evidence type="ECO:0000256" key="4">
    <source>
        <dbReference type="ARBA" id="ARBA00022723"/>
    </source>
</evidence>
<proteinExistence type="predicted"/>
<evidence type="ECO:0000256" key="7">
    <source>
        <dbReference type="ARBA" id="ARBA00022833"/>
    </source>
</evidence>
<evidence type="ECO:0000256" key="6">
    <source>
        <dbReference type="ARBA" id="ARBA00022786"/>
    </source>
</evidence>
<dbReference type="InterPro" id="IPR001841">
    <property type="entry name" value="Znf_RING"/>
</dbReference>
<dbReference type="OrthoDB" id="8062037at2759"/>
<dbReference type="InterPro" id="IPR013083">
    <property type="entry name" value="Znf_RING/FYVE/PHD"/>
</dbReference>
<sequence>MEFLSFYGTENFFDRHSDLRLDIDSMSYEELLALEEQIGDVKTGLSREAILEKLKTRSCTTRSLSKAPSDHMPENGTCIICQVEYAEKERIGTLDCGHEYHAGCITEWLLVKNLCPVCKTTAVPADGIER</sequence>
<dbReference type="PANTHER" id="PTHR22937">
    <property type="entry name" value="E3 UBIQUITIN-PROTEIN LIGASE RNF165"/>
    <property type="match status" value="1"/>
</dbReference>
<name>A0A7I8KXM0_SPIIN</name>
<dbReference type="SMART" id="SM00184">
    <property type="entry name" value="RING"/>
    <property type="match status" value="1"/>
</dbReference>
<dbReference type="Proteomes" id="UP000663760">
    <property type="component" value="Chromosome 9"/>
</dbReference>
<dbReference type="GO" id="GO:0061630">
    <property type="term" value="F:ubiquitin protein ligase activity"/>
    <property type="evidence" value="ECO:0007669"/>
    <property type="project" value="UniProtKB-EC"/>
</dbReference>
<dbReference type="AlphaFoldDB" id="A0A7I8KXM0"/>
<dbReference type="PROSITE" id="PS50089">
    <property type="entry name" value="ZF_RING_2"/>
    <property type="match status" value="1"/>
</dbReference>
<dbReference type="PANTHER" id="PTHR22937:SF222">
    <property type="entry name" value="RING-TYPE E3 UBIQUITIN TRANSFERASE"/>
    <property type="match status" value="1"/>
</dbReference>
<dbReference type="Pfam" id="PF13639">
    <property type="entry name" value="zf-RING_2"/>
    <property type="match status" value="1"/>
</dbReference>
<keyword evidence="12" id="KW-1185">Reference proteome</keyword>
<reference evidence="11" key="1">
    <citation type="submission" date="2020-02" db="EMBL/GenBank/DDBJ databases">
        <authorList>
            <person name="Scholz U."/>
            <person name="Mascher M."/>
            <person name="Fiebig A."/>
        </authorList>
    </citation>
    <scope>NUCLEOTIDE SEQUENCE</scope>
</reference>
<dbReference type="EMBL" id="LR743596">
    <property type="protein sequence ID" value="CAA2626487.1"/>
    <property type="molecule type" value="Genomic_DNA"/>
</dbReference>
<accession>A0A7I8KXM0</accession>
<keyword evidence="4" id="KW-0479">Metal-binding</keyword>
<dbReference type="SUPFAM" id="SSF57850">
    <property type="entry name" value="RING/U-box"/>
    <property type="match status" value="1"/>
</dbReference>
<dbReference type="InterPro" id="IPR045191">
    <property type="entry name" value="MBR1/2-like"/>
</dbReference>
<gene>
    <name evidence="10" type="ORF">SI7747_09012186</name>
    <name evidence="11" type="ORF">SI8410_09013231</name>
</gene>
<comment type="catalytic activity">
    <reaction evidence="1">
        <text>S-ubiquitinyl-[E2 ubiquitin-conjugating enzyme]-L-cysteine + [acceptor protein]-L-lysine = [E2 ubiquitin-conjugating enzyme]-L-cysteine + N(6)-ubiquitinyl-[acceptor protein]-L-lysine.</text>
        <dbReference type="EC" id="2.3.2.27"/>
    </reaction>
</comment>
<keyword evidence="7" id="KW-0862">Zinc</keyword>
<dbReference type="Gene3D" id="3.30.40.10">
    <property type="entry name" value="Zinc/RING finger domain, C3HC4 (zinc finger)"/>
    <property type="match status" value="1"/>
</dbReference>
<evidence type="ECO:0000256" key="2">
    <source>
        <dbReference type="ARBA" id="ARBA00012483"/>
    </source>
</evidence>
<dbReference type="EC" id="2.3.2.27" evidence="2"/>
<evidence type="ECO:0000313" key="12">
    <source>
        <dbReference type="Proteomes" id="UP000663760"/>
    </source>
</evidence>
<keyword evidence="3" id="KW-0808">Transferase</keyword>
<evidence type="ECO:0000259" key="9">
    <source>
        <dbReference type="PROSITE" id="PS50089"/>
    </source>
</evidence>
<evidence type="ECO:0000256" key="8">
    <source>
        <dbReference type="PROSITE-ProRule" id="PRU00175"/>
    </source>
</evidence>
<evidence type="ECO:0000256" key="3">
    <source>
        <dbReference type="ARBA" id="ARBA00022679"/>
    </source>
</evidence>
<organism evidence="11 12">
    <name type="scientific">Spirodela intermedia</name>
    <name type="common">Intermediate duckweed</name>
    <dbReference type="NCBI Taxonomy" id="51605"/>
    <lineage>
        <taxon>Eukaryota</taxon>
        <taxon>Viridiplantae</taxon>
        <taxon>Streptophyta</taxon>
        <taxon>Embryophyta</taxon>
        <taxon>Tracheophyta</taxon>
        <taxon>Spermatophyta</taxon>
        <taxon>Magnoliopsida</taxon>
        <taxon>Liliopsida</taxon>
        <taxon>Araceae</taxon>
        <taxon>Lemnoideae</taxon>
        <taxon>Spirodela</taxon>
    </lineage>
</organism>
<dbReference type="GO" id="GO:0008270">
    <property type="term" value="F:zinc ion binding"/>
    <property type="evidence" value="ECO:0007669"/>
    <property type="project" value="UniProtKB-KW"/>
</dbReference>
<evidence type="ECO:0000256" key="1">
    <source>
        <dbReference type="ARBA" id="ARBA00000900"/>
    </source>
</evidence>
<evidence type="ECO:0000313" key="10">
    <source>
        <dbReference type="EMBL" id="CAA2626487.1"/>
    </source>
</evidence>
<keyword evidence="6" id="KW-0833">Ubl conjugation pathway</keyword>
<feature type="domain" description="RING-type" evidence="9">
    <location>
        <begin position="78"/>
        <end position="119"/>
    </location>
</feature>